<dbReference type="AlphaFoldDB" id="B7FUW1"/>
<dbReference type="SUPFAM" id="SSF56281">
    <property type="entry name" value="Metallo-hydrolase/oxidoreductase"/>
    <property type="match status" value="1"/>
</dbReference>
<dbReference type="OrthoDB" id="421671at2759"/>
<dbReference type="KEGG" id="pti:PHATRDRAFT_44673"/>
<dbReference type="Proteomes" id="UP000000759">
    <property type="component" value="Chromosome 4"/>
</dbReference>
<feature type="signal peptide" evidence="1">
    <location>
        <begin position="1"/>
        <end position="21"/>
    </location>
</feature>
<dbReference type="EMBL" id="CM000607">
    <property type="protein sequence ID" value="EEC50054.1"/>
    <property type="molecule type" value="Genomic_DNA"/>
</dbReference>
<dbReference type="PANTHER" id="PTHR33835">
    <property type="entry name" value="YALI0C07656P"/>
    <property type="match status" value="1"/>
</dbReference>
<sequence>MTFVRVFLGVAVALRFVATSAFDTPDVFPASTRAALAAKSGSLNPSQGYTTAGWSNRAATVLTPVHLDPNVYTGDRPFYWNRIDVGCRMTVIELPADDSTSGRPDLWVHSPVGLDGPMQQALNQLGNVKYVVSPNYEHLKFAAQWYQSFPQADMWGCPGLAQRMENIQWKGEIPDGFRPTAWKGGPGTQMEPDSGIWDTNIIQPLHIDIEKNPFTGKPFFNEVVYYHQPSKTLLCTDLFWNYPADVVPNSQYGADDTWELAPRVTGIPVGSRLWKFGMDQIYRPFFNNFMVTDQSQYRDVVNHILDVWDVETLIPAHGDILRGRTLIRQALREHFQLD</sequence>
<protein>
    <recommendedName>
        <fullName evidence="4">Metallo-beta-lactamase domain-containing protein</fullName>
    </recommendedName>
</protein>
<reference evidence="3" key="2">
    <citation type="submission" date="2008-08" db="EMBL/GenBank/DDBJ databases">
        <authorList>
            <consortium name="Diatom Consortium"/>
            <person name="Grigoriev I."/>
            <person name="Grimwood J."/>
            <person name="Kuo A."/>
            <person name="Otillar R.P."/>
            <person name="Salamov A."/>
            <person name="Detter J.C."/>
            <person name="Lindquist E."/>
            <person name="Shapiro H."/>
            <person name="Lucas S."/>
            <person name="Glavina del Rio T."/>
            <person name="Pitluck S."/>
            <person name="Rokhsar D."/>
            <person name="Bowler C."/>
        </authorList>
    </citation>
    <scope>GENOME REANNOTATION</scope>
    <source>
        <strain evidence="3">CCAP 1055/1</strain>
    </source>
</reference>
<dbReference type="eggNOG" id="ENOG502RZ4V">
    <property type="taxonomic scope" value="Eukaryota"/>
</dbReference>
<dbReference type="InParanoid" id="B7FUW1"/>
<reference evidence="2 3" key="1">
    <citation type="journal article" date="2008" name="Nature">
        <title>The Phaeodactylum genome reveals the evolutionary history of diatom genomes.</title>
        <authorList>
            <person name="Bowler C."/>
            <person name="Allen A.E."/>
            <person name="Badger J.H."/>
            <person name="Grimwood J."/>
            <person name="Jabbari K."/>
            <person name="Kuo A."/>
            <person name="Maheswari U."/>
            <person name="Martens C."/>
            <person name="Maumus F."/>
            <person name="Otillar R.P."/>
            <person name="Rayko E."/>
            <person name="Salamov A."/>
            <person name="Vandepoele K."/>
            <person name="Beszteri B."/>
            <person name="Gruber A."/>
            <person name="Heijde M."/>
            <person name="Katinka M."/>
            <person name="Mock T."/>
            <person name="Valentin K."/>
            <person name="Verret F."/>
            <person name="Berges J.A."/>
            <person name="Brownlee C."/>
            <person name="Cadoret J.P."/>
            <person name="Chiovitti A."/>
            <person name="Choi C.J."/>
            <person name="Coesel S."/>
            <person name="De Martino A."/>
            <person name="Detter J.C."/>
            <person name="Durkin C."/>
            <person name="Falciatore A."/>
            <person name="Fournet J."/>
            <person name="Haruta M."/>
            <person name="Huysman M.J."/>
            <person name="Jenkins B.D."/>
            <person name="Jiroutova K."/>
            <person name="Jorgensen R.E."/>
            <person name="Joubert Y."/>
            <person name="Kaplan A."/>
            <person name="Kroger N."/>
            <person name="Kroth P.G."/>
            <person name="La Roche J."/>
            <person name="Lindquist E."/>
            <person name="Lommer M."/>
            <person name="Martin-Jezequel V."/>
            <person name="Lopez P.J."/>
            <person name="Lucas S."/>
            <person name="Mangogna M."/>
            <person name="McGinnis K."/>
            <person name="Medlin L.K."/>
            <person name="Montsant A."/>
            <person name="Oudot-Le Secq M.P."/>
            <person name="Napoli C."/>
            <person name="Obornik M."/>
            <person name="Parker M.S."/>
            <person name="Petit J.L."/>
            <person name="Porcel B.M."/>
            <person name="Poulsen N."/>
            <person name="Robison M."/>
            <person name="Rychlewski L."/>
            <person name="Rynearson T.A."/>
            <person name="Schmutz J."/>
            <person name="Shapiro H."/>
            <person name="Siaut M."/>
            <person name="Stanley M."/>
            <person name="Sussman M.R."/>
            <person name="Taylor A.R."/>
            <person name="Vardi A."/>
            <person name="von Dassow P."/>
            <person name="Vyverman W."/>
            <person name="Willis A."/>
            <person name="Wyrwicz L.S."/>
            <person name="Rokhsar D.S."/>
            <person name="Weissenbach J."/>
            <person name="Armbrust E.V."/>
            <person name="Green B.R."/>
            <person name="Van de Peer Y."/>
            <person name="Grigoriev I.V."/>
        </authorList>
    </citation>
    <scope>NUCLEOTIDE SEQUENCE [LARGE SCALE GENOMIC DNA]</scope>
    <source>
        <strain evidence="2 3">CCAP 1055/1</strain>
    </source>
</reference>
<dbReference type="RefSeq" id="XP_002178389.1">
    <property type="nucleotide sequence ID" value="XM_002178353.1"/>
</dbReference>
<dbReference type="Pfam" id="PF14234">
    <property type="entry name" value="DUF4336"/>
    <property type="match status" value="1"/>
</dbReference>
<name>B7FUW1_PHATC</name>
<feature type="chain" id="PRO_5002855475" description="Metallo-beta-lactamase domain-containing protein" evidence="1">
    <location>
        <begin position="22"/>
        <end position="338"/>
    </location>
</feature>
<keyword evidence="1" id="KW-0732">Signal</keyword>
<dbReference type="InterPro" id="IPR036866">
    <property type="entry name" value="RibonucZ/Hydroxyglut_hydro"/>
</dbReference>
<accession>B7FUW1</accession>
<dbReference type="PaxDb" id="2850-Phatr44673"/>
<evidence type="ECO:0000256" key="1">
    <source>
        <dbReference type="SAM" id="SignalP"/>
    </source>
</evidence>
<gene>
    <name evidence="2" type="ORF">PHATRDRAFT_44673</name>
</gene>
<dbReference type="HOGENOM" id="CLU_056292_2_1_1"/>
<proteinExistence type="predicted"/>
<evidence type="ECO:0000313" key="2">
    <source>
        <dbReference type="EMBL" id="EEC50054.1"/>
    </source>
</evidence>
<dbReference type="GeneID" id="7197656"/>
<dbReference type="OMA" id="IFRDVMA"/>
<dbReference type="InterPro" id="IPR025638">
    <property type="entry name" value="DUF4336"/>
</dbReference>
<keyword evidence="3" id="KW-1185">Reference proteome</keyword>
<evidence type="ECO:0000313" key="3">
    <source>
        <dbReference type="Proteomes" id="UP000000759"/>
    </source>
</evidence>
<evidence type="ECO:0008006" key="4">
    <source>
        <dbReference type="Google" id="ProtNLM"/>
    </source>
</evidence>
<organism evidence="2 3">
    <name type="scientific">Phaeodactylum tricornutum (strain CCAP 1055/1)</name>
    <dbReference type="NCBI Taxonomy" id="556484"/>
    <lineage>
        <taxon>Eukaryota</taxon>
        <taxon>Sar</taxon>
        <taxon>Stramenopiles</taxon>
        <taxon>Ochrophyta</taxon>
        <taxon>Bacillariophyta</taxon>
        <taxon>Bacillariophyceae</taxon>
        <taxon>Bacillariophycidae</taxon>
        <taxon>Naviculales</taxon>
        <taxon>Phaeodactylaceae</taxon>
        <taxon>Phaeodactylum</taxon>
    </lineage>
</organism>
<dbReference type="PANTHER" id="PTHR33835:SF1">
    <property type="entry name" value="METALLO-BETA-LACTAMASE DOMAIN-CONTAINING PROTEIN"/>
    <property type="match status" value="1"/>
</dbReference>